<organism evidence="7 8">
    <name type="scientific">miscellaneous Crenarchaeota group-1 archaeon SG8-32-3</name>
    <dbReference type="NCBI Taxonomy" id="1685125"/>
    <lineage>
        <taxon>Archaea</taxon>
        <taxon>Candidatus Bathyarchaeota</taxon>
        <taxon>MCG-1</taxon>
    </lineage>
</organism>
<dbReference type="FunFam" id="3.30.230.70:FF:000017">
    <property type="entry name" value="Exosome complex component Rrp42"/>
    <property type="match status" value="1"/>
</dbReference>
<dbReference type="GO" id="GO:0016075">
    <property type="term" value="P:rRNA catabolic process"/>
    <property type="evidence" value="ECO:0007669"/>
    <property type="project" value="TreeGrafter"/>
</dbReference>
<dbReference type="EMBL" id="LFWV01000011">
    <property type="protein sequence ID" value="KON32117.1"/>
    <property type="molecule type" value="Genomic_DNA"/>
</dbReference>
<dbReference type="InterPro" id="IPR020568">
    <property type="entry name" value="Ribosomal_Su5_D2-typ_SF"/>
</dbReference>
<comment type="function">
    <text evidence="4">Non-catalytic component of the exosome, which is a complex involved in RNA degradation. Contributes to the structuring of the Rrp41 active site.</text>
</comment>
<comment type="caution">
    <text evidence="7">The sequence shown here is derived from an EMBL/GenBank/DDBJ whole genome shotgun (WGS) entry which is preliminary data.</text>
</comment>
<evidence type="ECO:0000313" key="8">
    <source>
        <dbReference type="Proteomes" id="UP000054016"/>
    </source>
</evidence>
<dbReference type="InterPro" id="IPR020869">
    <property type="entry name" value="Rrp42_archaea"/>
</dbReference>
<dbReference type="InterPro" id="IPR027408">
    <property type="entry name" value="PNPase/RNase_PH_dom_sf"/>
</dbReference>
<evidence type="ECO:0000313" key="7">
    <source>
        <dbReference type="EMBL" id="KON32117.1"/>
    </source>
</evidence>
<reference evidence="8" key="1">
    <citation type="submission" date="2015-06" db="EMBL/GenBank/DDBJ databases">
        <title>New insights into the roles of widespread benthic archaea in carbon and nitrogen cycling.</title>
        <authorList>
            <person name="Lazar C.S."/>
            <person name="Baker B.J."/>
            <person name="Seitz K.W."/>
            <person name="Hyde A.S."/>
            <person name="Dick G.J."/>
            <person name="Hinrichs K.-U."/>
            <person name="Teske A.P."/>
        </authorList>
    </citation>
    <scope>NUCLEOTIDE SEQUENCE [LARGE SCALE GENOMIC DNA]</scope>
</reference>
<comment type="subunit">
    <text evidence="4">Component of the archaeal exosome complex. Forms a hexameric ring-like arrangement composed of 3 Rrp41-Rrp42 heterodimers. The hexameric ring associates with a trimer of Rrp4 and/or Csl4 subunits.</text>
</comment>
<evidence type="ECO:0000256" key="1">
    <source>
        <dbReference type="ARBA" id="ARBA00004496"/>
    </source>
</evidence>
<proteinExistence type="inferred from homology"/>
<dbReference type="InterPro" id="IPR001247">
    <property type="entry name" value="ExoRNase_PH_dom1"/>
</dbReference>
<protein>
    <recommendedName>
        <fullName evidence="4">Exosome complex component Rrp42</fullName>
    </recommendedName>
</protein>
<accession>A0A0M0BU26</accession>
<name>A0A0M0BU26_9ARCH</name>
<dbReference type="Pfam" id="PF03725">
    <property type="entry name" value="RNase_PH_C"/>
    <property type="match status" value="1"/>
</dbReference>
<dbReference type="GO" id="GO:0000177">
    <property type="term" value="C:cytoplasmic exosome (RNase complex)"/>
    <property type="evidence" value="ECO:0007669"/>
    <property type="project" value="TreeGrafter"/>
</dbReference>
<dbReference type="PANTHER" id="PTHR11097:SF8">
    <property type="entry name" value="EXOSOME COMPLEX COMPONENT RRP42"/>
    <property type="match status" value="1"/>
</dbReference>
<dbReference type="SUPFAM" id="SSF54211">
    <property type="entry name" value="Ribosomal protein S5 domain 2-like"/>
    <property type="match status" value="1"/>
</dbReference>
<evidence type="ECO:0000259" key="5">
    <source>
        <dbReference type="Pfam" id="PF01138"/>
    </source>
</evidence>
<evidence type="ECO:0000256" key="3">
    <source>
        <dbReference type="ARBA" id="ARBA00022835"/>
    </source>
</evidence>
<evidence type="ECO:0000256" key="2">
    <source>
        <dbReference type="ARBA" id="ARBA00022490"/>
    </source>
</evidence>
<evidence type="ECO:0000256" key="4">
    <source>
        <dbReference type="HAMAP-Rule" id="MF_00622"/>
    </source>
</evidence>
<comment type="similarity">
    <text evidence="4">Belongs to the RNase PH family. Rrp42 subfamily.</text>
</comment>
<gene>
    <name evidence="4" type="primary">rrp42</name>
    <name evidence="7" type="ORF">AC478_01180</name>
</gene>
<dbReference type="InterPro" id="IPR015847">
    <property type="entry name" value="ExoRNase_PH_dom2"/>
</dbReference>
<dbReference type="Proteomes" id="UP000054016">
    <property type="component" value="Unassembled WGS sequence"/>
</dbReference>
<dbReference type="Pfam" id="PF01138">
    <property type="entry name" value="RNase_PH"/>
    <property type="match status" value="1"/>
</dbReference>
<feature type="domain" description="Exoribonuclease phosphorolytic" evidence="5">
    <location>
        <begin position="32"/>
        <end position="166"/>
    </location>
</feature>
<dbReference type="GO" id="GO:0035925">
    <property type="term" value="F:mRNA 3'-UTR AU-rich region binding"/>
    <property type="evidence" value="ECO:0007669"/>
    <property type="project" value="TreeGrafter"/>
</dbReference>
<keyword evidence="3 4" id="KW-0271">Exosome</keyword>
<dbReference type="InterPro" id="IPR036345">
    <property type="entry name" value="ExoRNase_PH_dom2_sf"/>
</dbReference>
<dbReference type="SUPFAM" id="SSF55666">
    <property type="entry name" value="Ribonuclease PH domain 2-like"/>
    <property type="match status" value="1"/>
</dbReference>
<feature type="domain" description="Exoribonuclease phosphorolytic" evidence="6">
    <location>
        <begin position="190"/>
        <end position="253"/>
    </location>
</feature>
<comment type="subcellular location">
    <subcellularLocation>
        <location evidence="1 4">Cytoplasm</location>
    </subcellularLocation>
</comment>
<dbReference type="PANTHER" id="PTHR11097">
    <property type="entry name" value="EXOSOME COMPLEX EXONUCLEASE RIBOSOMAL RNA PROCESSING PROTEIN"/>
    <property type="match status" value="1"/>
</dbReference>
<evidence type="ECO:0000259" key="6">
    <source>
        <dbReference type="Pfam" id="PF03725"/>
    </source>
</evidence>
<dbReference type="PATRIC" id="fig|1685125.3.peg.264"/>
<sequence>MTSSSITRVKLKQIAEKIEKAKRLDGRGLNDYREIKIEQGVIEKAEGSARVLLGKTEVLVGTKVETGAPFPDTPNNGVLTVNAELVPLASPDFEPGPPDENSIELARIVDRGIRESEAIDTEKLCIEPGKRVFVVFVDVYVLNHDGNLIDASALAAVAALMNTKMPNYEVKDDELIIKQGYTPLPIKSHPITVTLGKIKDKLIVDPWLEEEQAIDARLTMAFNNEGNICAIQKGCPGYFTQQQIIEGMKLAQKKAAELRKKLKW</sequence>
<dbReference type="AlphaFoldDB" id="A0A0M0BU26"/>
<dbReference type="InterPro" id="IPR050590">
    <property type="entry name" value="Exosome_comp_Rrp42_subfam"/>
</dbReference>
<dbReference type="Gene3D" id="3.30.230.70">
    <property type="entry name" value="GHMP Kinase, N-terminal domain"/>
    <property type="match status" value="1"/>
</dbReference>
<keyword evidence="2 4" id="KW-0963">Cytoplasm</keyword>
<dbReference type="NCBIfam" id="NF003282">
    <property type="entry name" value="PRK04282.1-1"/>
    <property type="match status" value="1"/>
</dbReference>
<dbReference type="HAMAP" id="MF_00622">
    <property type="entry name" value="Exosome_Rrp42"/>
    <property type="match status" value="1"/>
</dbReference>